<dbReference type="STRING" id="311410.LA5095_04004"/>
<evidence type="ECO:0000313" key="3">
    <source>
        <dbReference type="EMBL" id="CTQ79628.1"/>
    </source>
</evidence>
<dbReference type="EMBL" id="CXWC01000021">
    <property type="protein sequence ID" value="CTQ79628.1"/>
    <property type="molecule type" value="Genomic_DNA"/>
</dbReference>
<dbReference type="InterPro" id="IPR017735">
    <property type="entry name" value="T6SS_FHA"/>
</dbReference>
<dbReference type="GeneID" id="97673509"/>
<accession>A0A0M6ZJB7</accession>
<sequence length="587" mass="62491">MRITLQIENVDRLETGGQVSYTCSDRGFDIGRHEHLDWSLPDPQRVVSGKHCEVRFEGGQFVLYDVSTNGTFLNGNPNRMDKAHPLRSGDRLMIGDYIVVVSLDAEGSAAAGFGGAPASGAEQGFQPQPAQWQAPQQPAPAAAEPQWPSAQPPVQAPYPDPGGGGPWSGAPSAGMEGRHAPPSHAPGVGTPADDVWSQQGHGWGSADPALYDPQSQRPEAAPARPAQADPLDHLAAQPSVQPQSPAVEQQPALQGEPSQAAPFPGAAPGAAQQGAAEPIFKMPDIAAGEEPVAPQPAVDAPPAEPAPQPPQQEPADVFPAEPEGSPFPDTPAEDASDHSSRGAEAEQHVQEVATPLEEPAPQERAPVAEIAQPVKEARQSAEQVGADVVEIAGADFLKAFSEGAGIPETLLAGRDPEEFAREIGSVLQDITSDLMGLLQARSKVKAMTRNANRTLISRSGNNALKFSPTPQMALQTMLAHNVEDTGYLPLPKAMSAAFKDIQKHHVWTYAAMQKAAARFDETLSPRAIEEEGKVAKSTFSNQKVKLWEHLNERWSSLAGAYDDGLVGVFTQYFTESYEEFSNEEPEQ</sequence>
<evidence type="ECO:0000259" key="2">
    <source>
        <dbReference type="PROSITE" id="PS50006"/>
    </source>
</evidence>
<dbReference type="SMART" id="SM00240">
    <property type="entry name" value="FHA"/>
    <property type="match status" value="1"/>
</dbReference>
<protein>
    <submittedName>
        <fullName evidence="3">Type VI secretion system FHA domain protein</fullName>
    </submittedName>
</protein>
<dbReference type="Pfam" id="PF00498">
    <property type="entry name" value="FHA"/>
    <property type="match status" value="1"/>
</dbReference>
<feature type="compositionally biased region" description="Low complexity" evidence="1">
    <location>
        <begin position="213"/>
        <end position="229"/>
    </location>
</feature>
<dbReference type="InterPro" id="IPR046883">
    <property type="entry name" value="T6SS_FHA_C"/>
</dbReference>
<dbReference type="SUPFAM" id="SSF49879">
    <property type="entry name" value="SMAD/FHA domain"/>
    <property type="match status" value="1"/>
</dbReference>
<dbReference type="AlphaFoldDB" id="A0A0M6ZJB7"/>
<name>A0A0M6ZJB7_9HYPH</name>
<reference evidence="4" key="1">
    <citation type="submission" date="2015-07" db="EMBL/GenBank/DDBJ databases">
        <authorList>
            <person name="Rodrigo-Torres Lidia"/>
            <person name="Arahal R.David."/>
        </authorList>
    </citation>
    <scope>NUCLEOTIDE SEQUENCE [LARGE SCALE GENOMIC DNA]</scope>
    <source>
        <strain evidence="4">CECT 5096</strain>
    </source>
</reference>
<evidence type="ECO:0000313" key="4">
    <source>
        <dbReference type="Proteomes" id="UP000049983"/>
    </source>
</evidence>
<feature type="domain" description="FHA" evidence="2">
    <location>
        <begin position="28"/>
        <end position="78"/>
    </location>
</feature>
<dbReference type="Proteomes" id="UP000049983">
    <property type="component" value="Unassembled WGS sequence"/>
</dbReference>
<dbReference type="Gene3D" id="2.60.200.20">
    <property type="match status" value="1"/>
</dbReference>
<feature type="compositionally biased region" description="Low complexity" evidence="1">
    <location>
        <begin position="289"/>
        <end position="301"/>
    </location>
</feature>
<dbReference type="OrthoDB" id="273564at2"/>
<feature type="compositionally biased region" description="Low complexity" evidence="1">
    <location>
        <begin position="118"/>
        <end position="149"/>
    </location>
</feature>
<feature type="compositionally biased region" description="Pro residues" evidence="1">
    <location>
        <begin position="302"/>
        <end position="312"/>
    </location>
</feature>
<dbReference type="InterPro" id="IPR008984">
    <property type="entry name" value="SMAD_FHA_dom_sf"/>
</dbReference>
<dbReference type="NCBIfam" id="TIGR03354">
    <property type="entry name" value="VI_FHA"/>
    <property type="match status" value="2"/>
</dbReference>
<proteinExistence type="predicted"/>
<feature type="region of interest" description="Disordered" evidence="1">
    <location>
        <begin position="114"/>
        <end position="350"/>
    </location>
</feature>
<feature type="compositionally biased region" description="Basic and acidic residues" evidence="1">
    <location>
        <begin position="335"/>
        <end position="349"/>
    </location>
</feature>
<dbReference type="Pfam" id="PF20232">
    <property type="entry name" value="T6SS_FHA_C"/>
    <property type="match status" value="1"/>
</dbReference>
<keyword evidence="4" id="KW-1185">Reference proteome</keyword>
<evidence type="ECO:0000256" key="1">
    <source>
        <dbReference type="SAM" id="MobiDB-lite"/>
    </source>
</evidence>
<dbReference type="CDD" id="cd00060">
    <property type="entry name" value="FHA"/>
    <property type="match status" value="1"/>
</dbReference>
<dbReference type="RefSeq" id="WP_055118148.1">
    <property type="nucleotide sequence ID" value="NZ_CXWA01000011.1"/>
</dbReference>
<organism evidence="3 4">
    <name type="scientific">Roseibium album</name>
    <dbReference type="NCBI Taxonomy" id="311410"/>
    <lineage>
        <taxon>Bacteria</taxon>
        <taxon>Pseudomonadati</taxon>
        <taxon>Pseudomonadota</taxon>
        <taxon>Alphaproteobacteria</taxon>
        <taxon>Hyphomicrobiales</taxon>
        <taxon>Stappiaceae</taxon>
        <taxon>Roseibium</taxon>
    </lineage>
</organism>
<feature type="compositionally biased region" description="Low complexity" evidence="1">
    <location>
        <begin position="259"/>
        <end position="276"/>
    </location>
</feature>
<feature type="compositionally biased region" description="Pro residues" evidence="1">
    <location>
        <begin position="150"/>
        <end position="160"/>
    </location>
</feature>
<dbReference type="InterPro" id="IPR000253">
    <property type="entry name" value="FHA_dom"/>
</dbReference>
<gene>
    <name evidence="3" type="ORF">LA5096_06293</name>
</gene>
<dbReference type="PROSITE" id="PS50006">
    <property type="entry name" value="FHA_DOMAIN"/>
    <property type="match status" value="1"/>
</dbReference>
<feature type="compositionally biased region" description="Polar residues" evidence="1">
    <location>
        <begin position="238"/>
        <end position="247"/>
    </location>
</feature>